<accession>A0ABP1QWC9</accession>
<dbReference type="EMBL" id="CAXLJM020000046">
    <property type="protein sequence ID" value="CAL8110892.1"/>
    <property type="molecule type" value="Genomic_DNA"/>
</dbReference>
<dbReference type="Proteomes" id="UP001642540">
    <property type="component" value="Unassembled WGS sequence"/>
</dbReference>
<name>A0ABP1QWC9_9HEXA</name>
<keyword evidence="2" id="KW-1185">Reference proteome</keyword>
<protein>
    <submittedName>
        <fullName evidence="1">Uncharacterized protein</fullName>
    </submittedName>
</protein>
<organism evidence="1 2">
    <name type="scientific">Orchesella dallaii</name>
    <dbReference type="NCBI Taxonomy" id="48710"/>
    <lineage>
        <taxon>Eukaryota</taxon>
        <taxon>Metazoa</taxon>
        <taxon>Ecdysozoa</taxon>
        <taxon>Arthropoda</taxon>
        <taxon>Hexapoda</taxon>
        <taxon>Collembola</taxon>
        <taxon>Entomobryomorpha</taxon>
        <taxon>Entomobryoidea</taxon>
        <taxon>Orchesellidae</taxon>
        <taxon>Orchesellinae</taxon>
        <taxon>Orchesella</taxon>
    </lineage>
</organism>
<reference evidence="1 2" key="1">
    <citation type="submission" date="2024-08" db="EMBL/GenBank/DDBJ databases">
        <authorList>
            <person name="Cucini C."/>
            <person name="Frati F."/>
        </authorList>
    </citation>
    <scope>NUCLEOTIDE SEQUENCE [LARGE SCALE GENOMIC DNA]</scope>
</reference>
<comment type="caution">
    <text evidence="1">The sequence shown here is derived from an EMBL/GenBank/DDBJ whole genome shotgun (WGS) entry which is preliminary data.</text>
</comment>
<proteinExistence type="predicted"/>
<evidence type="ECO:0000313" key="2">
    <source>
        <dbReference type="Proteomes" id="UP001642540"/>
    </source>
</evidence>
<evidence type="ECO:0000313" key="1">
    <source>
        <dbReference type="EMBL" id="CAL8110892.1"/>
    </source>
</evidence>
<sequence>MESDNSWGSNSSTVLSTEFTWTSDDSGDSDDGTGTYPEKKWLSLYEKMDEIREMDKHGAPEKFPPHLQKKFFGANGKKLDLARALPVPPNFENVVTISDCTIAGGLVAKTANRATLIFGALAGLLCNKMGSDDVIRNQTKLLYLRQIEQEYLAAMKKKKQKEIDKCLWLVNKTIMEQNEPWTKQDWILASKAYFCPIHVLHHCPRIPYNPHVHRYAFSPVVESEPPLRLVIDNSEFDFKI</sequence>
<gene>
    <name evidence="1" type="ORF">ODALV1_LOCUS14528</name>
</gene>